<name>A0ABS2HGD8_9VIBR</name>
<keyword evidence="4 6" id="KW-1133">Transmembrane helix</keyword>
<feature type="transmembrane region" description="Helical" evidence="6">
    <location>
        <begin position="229"/>
        <end position="247"/>
    </location>
</feature>
<sequence>MIHVVAGAMSIGITLGLLGSGGSIVTVPVLAYLVGQEQKVAIAGSLVIVGLISFIASLPLIKRKQVDWHSVLYFGVPGMIGTYLGAWAAGFVNGDVQFIAFAGVMVIAAYKMLQPKLQSESEGDTKRSIAKIGLDGILVGSVTGFVGVGGGFLIVPALVILGGLTMQRAVATSLVIIAMKSLSGFIKYQQVLDANQLHLDWSVIALVTIIGIVGSQVGTQLNQRIPQQALKTGFGIFLVLMAGYISWQTVPALI</sequence>
<organism evidence="7 8">
    <name type="scientific">Vibrio ulleungensis</name>
    <dbReference type="NCBI Taxonomy" id="2807619"/>
    <lineage>
        <taxon>Bacteria</taxon>
        <taxon>Pseudomonadati</taxon>
        <taxon>Pseudomonadota</taxon>
        <taxon>Gammaproteobacteria</taxon>
        <taxon>Vibrionales</taxon>
        <taxon>Vibrionaceae</taxon>
        <taxon>Vibrio</taxon>
    </lineage>
</organism>
<comment type="similarity">
    <text evidence="2 6">Belongs to the 4-toluene sulfonate uptake permease (TSUP) (TC 2.A.102) family.</text>
</comment>
<feature type="transmembrane region" description="Helical" evidence="6">
    <location>
        <begin position="12"/>
        <end position="34"/>
    </location>
</feature>
<keyword evidence="8" id="KW-1185">Reference proteome</keyword>
<dbReference type="Proteomes" id="UP000809621">
    <property type="component" value="Unassembled WGS sequence"/>
</dbReference>
<dbReference type="InterPro" id="IPR002781">
    <property type="entry name" value="TM_pro_TauE-like"/>
</dbReference>
<comment type="caution">
    <text evidence="7">The sequence shown here is derived from an EMBL/GenBank/DDBJ whole genome shotgun (WGS) entry which is preliminary data.</text>
</comment>
<evidence type="ECO:0000256" key="5">
    <source>
        <dbReference type="ARBA" id="ARBA00023136"/>
    </source>
</evidence>
<gene>
    <name evidence="7" type="ORF">JQC93_01980</name>
</gene>
<dbReference type="InterPro" id="IPR051598">
    <property type="entry name" value="TSUP/Inactive_protease-like"/>
</dbReference>
<evidence type="ECO:0000313" key="7">
    <source>
        <dbReference type="EMBL" id="MBM7035162.1"/>
    </source>
</evidence>
<feature type="transmembrane region" description="Helical" evidence="6">
    <location>
        <begin position="166"/>
        <end position="186"/>
    </location>
</feature>
<evidence type="ECO:0000256" key="4">
    <source>
        <dbReference type="ARBA" id="ARBA00022989"/>
    </source>
</evidence>
<feature type="transmembrane region" description="Helical" evidence="6">
    <location>
        <begin position="198"/>
        <end position="217"/>
    </location>
</feature>
<keyword evidence="6" id="KW-1003">Cell membrane</keyword>
<evidence type="ECO:0000256" key="3">
    <source>
        <dbReference type="ARBA" id="ARBA00022692"/>
    </source>
</evidence>
<proteinExistence type="inferred from homology"/>
<accession>A0ABS2HGD8</accession>
<feature type="transmembrane region" description="Helical" evidence="6">
    <location>
        <begin position="134"/>
        <end position="160"/>
    </location>
</feature>
<evidence type="ECO:0000256" key="1">
    <source>
        <dbReference type="ARBA" id="ARBA00004141"/>
    </source>
</evidence>
<evidence type="ECO:0000313" key="8">
    <source>
        <dbReference type="Proteomes" id="UP000809621"/>
    </source>
</evidence>
<dbReference type="RefSeq" id="WP_205156785.1">
    <property type="nucleotide sequence ID" value="NZ_JAFEUM010000001.1"/>
</dbReference>
<evidence type="ECO:0000256" key="2">
    <source>
        <dbReference type="ARBA" id="ARBA00009142"/>
    </source>
</evidence>
<protein>
    <recommendedName>
        <fullName evidence="6">Probable membrane transporter protein</fullName>
    </recommendedName>
</protein>
<dbReference type="EMBL" id="JAFEUM010000001">
    <property type="protein sequence ID" value="MBM7035162.1"/>
    <property type="molecule type" value="Genomic_DNA"/>
</dbReference>
<comment type="subcellular location">
    <subcellularLocation>
        <location evidence="6">Cell membrane</location>
        <topology evidence="6">Multi-pass membrane protein</topology>
    </subcellularLocation>
    <subcellularLocation>
        <location evidence="1">Membrane</location>
        <topology evidence="1">Multi-pass membrane protein</topology>
    </subcellularLocation>
</comment>
<feature type="transmembrane region" description="Helical" evidence="6">
    <location>
        <begin position="71"/>
        <end position="90"/>
    </location>
</feature>
<dbReference type="PANTHER" id="PTHR43701:SF2">
    <property type="entry name" value="MEMBRANE TRANSPORTER PROTEIN YJNA-RELATED"/>
    <property type="match status" value="1"/>
</dbReference>
<reference evidence="7 8" key="1">
    <citation type="submission" date="2021-02" db="EMBL/GenBank/DDBJ databases">
        <authorList>
            <person name="Park J.-S."/>
        </authorList>
    </citation>
    <scope>NUCLEOTIDE SEQUENCE [LARGE SCALE GENOMIC DNA]</scope>
    <source>
        <strain evidence="7 8">188UL20-2</strain>
    </source>
</reference>
<evidence type="ECO:0000256" key="6">
    <source>
        <dbReference type="RuleBase" id="RU363041"/>
    </source>
</evidence>
<dbReference type="Pfam" id="PF01925">
    <property type="entry name" value="TauE"/>
    <property type="match status" value="1"/>
</dbReference>
<feature type="transmembrane region" description="Helical" evidence="6">
    <location>
        <begin position="40"/>
        <end position="59"/>
    </location>
</feature>
<keyword evidence="5 6" id="KW-0472">Membrane</keyword>
<dbReference type="PANTHER" id="PTHR43701">
    <property type="entry name" value="MEMBRANE TRANSPORTER PROTEIN MJ0441-RELATED"/>
    <property type="match status" value="1"/>
</dbReference>
<keyword evidence="3 6" id="KW-0812">Transmembrane</keyword>